<dbReference type="RefSeq" id="WP_012499804.1">
    <property type="nucleotide sequence ID" value="NC_011026.1"/>
</dbReference>
<evidence type="ECO:0000313" key="2">
    <source>
        <dbReference type="EMBL" id="ACF13720.1"/>
    </source>
</evidence>
<accession>B3QZ27</accession>
<dbReference type="Proteomes" id="UP000001208">
    <property type="component" value="Chromosome"/>
</dbReference>
<dbReference type="InterPro" id="IPR024775">
    <property type="entry name" value="DinB-like"/>
</dbReference>
<dbReference type="Pfam" id="PF12867">
    <property type="entry name" value="DinB_2"/>
    <property type="match status" value="1"/>
</dbReference>
<dbReference type="InterPro" id="IPR034660">
    <property type="entry name" value="DinB/YfiT-like"/>
</dbReference>
<organism evidence="2 3">
    <name type="scientific">Chloroherpeton thalassium (strain ATCC 35110 / GB-78)</name>
    <dbReference type="NCBI Taxonomy" id="517418"/>
    <lineage>
        <taxon>Bacteria</taxon>
        <taxon>Pseudomonadati</taxon>
        <taxon>Chlorobiota</taxon>
        <taxon>Chlorobiia</taxon>
        <taxon>Chlorobiales</taxon>
        <taxon>Chloroherpetonaceae</taxon>
        <taxon>Chloroherpeton</taxon>
    </lineage>
</organism>
<protein>
    <recommendedName>
        <fullName evidence="1">DinB-like domain-containing protein</fullName>
    </recommendedName>
</protein>
<dbReference type="KEGG" id="cts:Ctha_1257"/>
<keyword evidence="3" id="KW-1185">Reference proteome</keyword>
<dbReference type="SUPFAM" id="SSF109854">
    <property type="entry name" value="DinB/YfiT-like putative metalloenzymes"/>
    <property type="match status" value="1"/>
</dbReference>
<reference evidence="2 3" key="1">
    <citation type="submission" date="2008-06" db="EMBL/GenBank/DDBJ databases">
        <title>Complete sequence of Chloroherpeton thalassium ATCC 35110.</title>
        <authorList>
            <consortium name="US DOE Joint Genome Institute"/>
            <person name="Lucas S."/>
            <person name="Copeland A."/>
            <person name="Lapidus A."/>
            <person name="Glavina del Rio T."/>
            <person name="Dalin E."/>
            <person name="Tice H."/>
            <person name="Bruce D."/>
            <person name="Goodwin L."/>
            <person name="Pitluck S."/>
            <person name="Schmutz J."/>
            <person name="Larimer F."/>
            <person name="Land M."/>
            <person name="Hauser L."/>
            <person name="Kyrpides N."/>
            <person name="Mikhailova N."/>
            <person name="Liu Z."/>
            <person name="Li T."/>
            <person name="Zhao F."/>
            <person name="Overmann J."/>
            <person name="Bryant D.A."/>
            <person name="Richardson P."/>
        </authorList>
    </citation>
    <scope>NUCLEOTIDE SEQUENCE [LARGE SCALE GENOMIC DNA]</scope>
    <source>
        <strain evidence="3">ATCC 35110 / GB-78</strain>
    </source>
</reference>
<dbReference type="STRING" id="517418.Ctha_1257"/>
<dbReference type="Gene3D" id="1.20.120.450">
    <property type="entry name" value="dinb family like domain"/>
    <property type="match status" value="1"/>
</dbReference>
<dbReference type="EMBL" id="CP001100">
    <property type="protein sequence ID" value="ACF13720.1"/>
    <property type="molecule type" value="Genomic_DNA"/>
</dbReference>
<dbReference type="HOGENOM" id="CLU_1537353_0_0_10"/>
<sequence length="174" mass="19824">MAKNLEDLFGGTKKSNQKSFIDAYSKFFGKLGFLLDGVASSKLRWKPNPKQFSVREMICHFVEHEALAITNLNSMLCASSENPPKLVELDTIALSEKCEYNEQNELYALDSLKYIRKYMTEVLKGLSDAQFEKTGILANGKTITLKAFLEAHNEHTANHLREMELLVEDLKMRD</sequence>
<feature type="domain" description="DinB-like" evidence="1">
    <location>
        <begin position="34"/>
        <end position="163"/>
    </location>
</feature>
<evidence type="ECO:0000259" key="1">
    <source>
        <dbReference type="Pfam" id="PF12867"/>
    </source>
</evidence>
<proteinExistence type="predicted"/>
<evidence type="ECO:0000313" key="3">
    <source>
        <dbReference type="Proteomes" id="UP000001208"/>
    </source>
</evidence>
<name>B3QZ27_CHLT3</name>
<dbReference type="OrthoDB" id="1434917at2"/>
<dbReference type="eggNOG" id="COG0622">
    <property type="taxonomic scope" value="Bacteria"/>
</dbReference>
<dbReference type="AlphaFoldDB" id="B3QZ27"/>
<gene>
    <name evidence="2" type="ordered locus">Ctha_1257</name>
</gene>